<dbReference type="SUPFAM" id="SSF56399">
    <property type="entry name" value="ADP-ribosylation"/>
    <property type="match status" value="1"/>
</dbReference>
<evidence type="ECO:0000256" key="1">
    <source>
        <dbReference type="SAM" id="SignalP"/>
    </source>
</evidence>
<accession>A0A3S0SCB5</accession>
<dbReference type="Proteomes" id="UP000274358">
    <property type="component" value="Unassembled WGS sequence"/>
</dbReference>
<dbReference type="EMBL" id="RYYV01000002">
    <property type="protein sequence ID" value="RUL79035.1"/>
    <property type="molecule type" value="Genomic_DNA"/>
</dbReference>
<proteinExistence type="predicted"/>
<organism evidence="2 3">
    <name type="scientific">Dyella choica</name>
    <dbReference type="NCBI Taxonomy" id="1927959"/>
    <lineage>
        <taxon>Bacteria</taxon>
        <taxon>Pseudomonadati</taxon>
        <taxon>Pseudomonadota</taxon>
        <taxon>Gammaproteobacteria</taxon>
        <taxon>Lysobacterales</taxon>
        <taxon>Rhodanobacteraceae</taxon>
        <taxon>Dyella</taxon>
    </lineage>
</organism>
<protein>
    <submittedName>
        <fullName evidence="2">Uncharacterized protein</fullName>
    </submittedName>
</protein>
<dbReference type="Gene3D" id="3.90.210.10">
    <property type="entry name" value="Heat-Labile Enterotoxin, subunit A"/>
    <property type="match status" value="1"/>
</dbReference>
<name>A0A3S0SCB5_9GAMM</name>
<dbReference type="GO" id="GO:0005576">
    <property type="term" value="C:extracellular region"/>
    <property type="evidence" value="ECO:0007669"/>
    <property type="project" value="InterPro"/>
</dbReference>
<comment type="caution">
    <text evidence="2">The sequence shown here is derived from an EMBL/GenBank/DDBJ whole genome shotgun (WGS) entry which is preliminary data.</text>
</comment>
<evidence type="ECO:0000313" key="3">
    <source>
        <dbReference type="Proteomes" id="UP000274358"/>
    </source>
</evidence>
<sequence length="277" mass="30241">MIGRSILMFLLMLISMLAYAVPPDFVYRADSRPPLGPNGLFTTGFPSWGGNRDLANHEMGLSCGTGDLLLAGTSDSAYVSVADQFERARQFAARSFSETRQDVWIYTIRATLDFHDALATHRAALVNPDRWISGRAGLSMLATGPAMTTEGEYVALGGINRSLIREATRYRWNASSRSYEEVPGSRQQNNSYDGVPQTHANPDPLDARIAFPVAVTPRPPQAGTSVTIAATFLGACACMSRPNTSLTRANTEPDYNAYCKPMLRNRAASAINLHLFE</sequence>
<dbReference type="GO" id="GO:0003950">
    <property type="term" value="F:NAD+ poly-ADP-ribosyltransferase activity"/>
    <property type="evidence" value="ECO:0007669"/>
    <property type="project" value="InterPro"/>
</dbReference>
<feature type="chain" id="PRO_5018693643" evidence="1">
    <location>
        <begin position="21"/>
        <end position="277"/>
    </location>
</feature>
<dbReference type="AlphaFoldDB" id="A0A3S0SCB5"/>
<keyword evidence="3" id="KW-1185">Reference proteome</keyword>
<dbReference type="InterPro" id="IPR003898">
    <property type="entry name" value="Borpert_toxA"/>
</dbReference>
<dbReference type="Pfam" id="PF02917">
    <property type="entry name" value="Pertussis_S1"/>
    <property type="match status" value="1"/>
</dbReference>
<feature type="signal peptide" evidence="1">
    <location>
        <begin position="1"/>
        <end position="20"/>
    </location>
</feature>
<gene>
    <name evidence="2" type="ORF">EKH80_04350</name>
</gene>
<reference evidence="2 3" key="1">
    <citation type="submission" date="2018-12" db="EMBL/GenBank/DDBJ databases">
        <title>Dyella dinghuensis sp. nov. DHOA06 and Dyella choica sp. nov. 4M-K27, isolated from forest soil.</title>
        <authorList>
            <person name="Qiu L.-H."/>
            <person name="Gao Z.-H."/>
        </authorList>
    </citation>
    <scope>NUCLEOTIDE SEQUENCE [LARGE SCALE GENOMIC DNA]</scope>
    <source>
        <strain evidence="2 3">4M-K27</strain>
    </source>
</reference>
<keyword evidence="1" id="KW-0732">Signal</keyword>
<evidence type="ECO:0000313" key="2">
    <source>
        <dbReference type="EMBL" id="RUL79035.1"/>
    </source>
</evidence>